<proteinExistence type="predicted"/>
<keyword evidence="2 5" id="KW-0812">Transmembrane</keyword>
<dbReference type="InterPro" id="IPR003825">
    <property type="entry name" value="Colicin-V_CvpA"/>
</dbReference>
<comment type="caution">
    <text evidence="6">The sequence shown here is derived from an EMBL/GenBank/DDBJ whole genome shotgun (WGS) entry which is preliminary data.</text>
</comment>
<dbReference type="PANTHER" id="PTHR37306">
    <property type="entry name" value="COLICIN V PRODUCTION PROTEIN"/>
    <property type="match status" value="1"/>
</dbReference>
<dbReference type="AlphaFoldDB" id="A0A263BW30"/>
<comment type="subcellular location">
    <subcellularLocation>
        <location evidence="1">Membrane</location>
        <topology evidence="1">Multi-pass membrane protein</topology>
    </subcellularLocation>
</comment>
<reference evidence="7" key="1">
    <citation type="submission" date="2017-08" db="EMBL/GenBank/DDBJ databases">
        <authorList>
            <person name="Huang Z."/>
        </authorList>
    </citation>
    <scope>NUCLEOTIDE SEQUENCE [LARGE SCALE GENOMIC DNA]</scope>
    <source>
        <strain evidence="7">SA5d-4</strain>
    </source>
</reference>
<dbReference type="GO" id="GO:0016020">
    <property type="term" value="C:membrane"/>
    <property type="evidence" value="ECO:0007669"/>
    <property type="project" value="UniProtKB-SubCell"/>
</dbReference>
<sequence length="183" mass="20530">MLDLILFITLIAGFFIGLRRGLILQVVHLTGFIIAFIVAYFNYESLAGKIDLLVPYPQFSTTGQISMLLESFNLEEVYYNGIAFAGLFFGTKIVLQIIASMLDFLADLPLLNQVNRSLGGVLGFVEVYLIVFFVLYVGALLPIEMVQNQLTGSAIAGFIVEHTPIFSDQIKELWVEHMDHFKK</sequence>
<evidence type="ECO:0000256" key="2">
    <source>
        <dbReference type="ARBA" id="ARBA00022692"/>
    </source>
</evidence>
<dbReference type="EMBL" id="NPIA01000002">
    <property type="protein sequence ID" value="OZM57924.1"/>
    <property type="molecule type" value="Genomic_DNA"/>
</dbReference>
<evidence type="ECO:0000256" key="4">
    <source>
        <dbReference type="ARBA" id="ARBA00023136"/>
    </source>
</evidence>
<evidence type="ECO:0000313" key="7">
    <source>
        <dbReference type="Proteomes" id="UP000217083"/>
    </source>
</evidence>
<accession>A0A263BW30</accession>
<feature type="transmembrane region" description="Helical" evidence="5">
    <location>
        <begin position="77"/>
        <end position="106"/>
    </location>
</feature>
<evidence type="ECO:0000313" key="6">
    <source>
        <dbReference type="EMBL" id="OZM57924.1"/>
    </source>
</evidence>
<evidence type="ECO:0008006" key="8">
    <source>
        <dbReference type="Google" id="ProtNLM"/>
    </source>
</evidence>
<dbReference type="RefSeq" id="WP_094923243.1">
    <property type="nucleotide sequence ID" value="NZ_NPIA01000002.1"/>
</dbReference>
<name>A0A263BW30_9BACI</name>
<keyword evidence="3 5" id="KW-1133">Transmembrane helix</keyword>
<organism evidence="6 7">
    <name type="scientific">Lottiidibacillus patelloidae</name>
    <dbReference type="NCBI Taxonomy" id="2670334"/>
    <lineage>
        <taxon>Bacteria</taxon>
        <taxon>Bacillati</taxon>
        <taxon>Bacillota</taxon>
        <taxon>Bacilli</taxon>
        <taxon>Bacillales</taxon>
        <taxon>Bacillaceae</taxon>
        <taxon>Lottiidibacillus</taxon>
    </lineage>
</organism>
<dbReference type="Proteomes" id="UP000217083">
    <property type="component" value="Unassembled WGS sequence"/>
</dbReference>
<feature type="transmembrane region" description="Helical" evidence="5">
    <location>
        <begin position="21"/>
        <end position="43"/>
    </location>
</feature>
<dbReference type="PANTHER" id="PTHR37306:SF1">
    <property type="entry name" value="COLICIN V PRODUCTION PROTEIN"/>
    <property type="match status" value="1"/>
</dbReference>
<dbReference type="Pfam" id="PF02674">
    <property type="entry name" value="Colicin_V"/>
    <property type="match status" value="1"/>
</dbReference>
<keyword evidence="7" id="KW-1185">Reference proteome</keyword>
<feature type="transmembrane region" description="Helical" evidence="5">
    <location>
        <begin position="118"/>
        <end position="141"/>
    </location>
</feature>
<reference evidence="6 7" key="2">
    <citation type="submission" date="2017-09" db="EMBL/GenBank/DDBJ databases">
        <title>Bacillus patelloidae sp. nov., isolated from the intestinal tract of a marine limpet.</title>
        <authorList>
            <person name="Liu R."/>
            <person name="Dong C."/>
            <person name="Shao Z."/>
        </authorList>
    </citation>
    <scope>NUCLEOTIDE SEQUENCE [LARGE SCALE GENOMIC DNA]</scope>
    <source>
        <strain evidence="6 7">SA5d-4</strain>
    </source>
</reference>
<dbReference type="GO" id="GO:0009403">
    <property type="term" value="P:toxin biosynthetic process"/>
    <property type="evidence" value="ECO:0007669"/>
    <property type="project" value="InterPro"/>
</dbReference>
<keyword evidence="4 5" id="KW-0472">Membrane</keyword>
<protein>
    <recommendedName>
        <fullName evidence="8">Colicin V production protein</fullName>
    </recommendedName>
</protein>
<evidence type="ECO:0000256" key="1">
    <source>
        <dbReference type="ARBA" id="ARBA00004141"/>
    </source>
</evidence>
<evidence type="ECO:0000256" key="5">
    <source>
        <dbReference type="SAM" id="Phobius"/>
    </source>
</evidence>
<gene>
    <name evidence="6" type="ORF">CIB95_06095</name>
</gene>
<evidence type="ECO:0000256" key="3">
    <source>
        <dbReference type="ARBA" id="ARBA00022989"/>
    </source>
</evidence>